<protein>
    <submittedName>
        <fullName evidence="1">Uncharacterized protein</fullName>
    </submittedName>
</protein>
<organism evidence="1 2">
    <name type="scientific">Macroventuria anomochaeta</name>
    <dbReference type="NCBI Taxonomy" id="301207"/>
    <lineage>
        <taxon>Eukaryota</taxon>
        <taxon>Fungi</taxon>
        <taxon>Dikarya</taxon>
        <taxon>Ascomycota</taxon>
        <taxon>Pezizomycotina</taxon>
        <taxon>Dothideomycetes</taxon>
        <taxon>Pleosporomycetidae</taxon>
        <taxon>Pleosporales</taxon>
        <taxon>Pleosporineae</taxon>
        <taxon>Didymellaceae</taxon>
        <taxon>Macroventuria</taxon>
    </lineage>
</organism>
<comment type="caution">
    <text evidence="1">The sequence shown here is derived from an EMBL/GenBank/DDBJ whole genome shotgun (WGS) entry which is preliminary data.</text>
</comment>
<proteinExistence type="predicted"/>
<evidence type="ECO:0000313" key="2">
    <source>
        <dbReference type="Proteomes" id="UP000799754"/>
    </source>
</evidence>
<dbReference type="EMBL" id="MU006732">
    <property type="protein sequence ID" value="KAF2624245.1"/>
    <property type="molecule type" value="Genomic_DNA"/>
</dbReference>
<accession>A0ACB6RQJ4</accession>
<name>A0ACB6RQJ4_9PLEO</name>
<keyword evidence="2" id="KW-1185">Reference proteome</keyword>
<evidence type="ECO:0000313" key="1">
    <source>
        <dbReference type="EMBL" id="KAF2624245.1"/>
    </source>
</evidence>
<sequence length="593" mass="64909">MALSSNVVNYLVWRYLQEAGFGNAALQLSRCWLRDPDSLPFAKNISPHTLIRILQDGLEFDKLRAEASNTVAQYNFGTDHGRPYSARNGDLLTLDKGIPAHELAAEAANGVVQEPPPKKGVKRKKQPKTNGVPAEPRLERSEPEVNGDPMELDQHGTTQPTNSVNSVRAESEPAPSEAESPSVTDIPISTLRIGADALIQTDDIADLTAHTTFIPAPKDFQKVVEHSSWGPEEAPLLLAAGKSILQLHNVAKATTQGDEARVITMDLPIPVNNFDITALCWQSEGEITVSAREQCVNEVGEKMTMDKLIKVVGDTSHAISSTAGLVTTLRWNPGMELLLSISTDGEKGSIKIWKHDSDSIPAWADFTATQIYDAYWISDAAFVVCGTELFKIYEVDGESLTTQRTLDTPITWETIKYDTSSGIIAALGMREQQYYLGILHPNDSINLQVHEYPDRYPNDLDFRVQSANNTLANGTSLPSTLLATCSLSGHARIWDANEPFACVRRLSTTDDSQAFKTAFSPDGTLLAAAGPDAVTIWDVEKREVPIACWRAKQCPASKWNPSVDGEFNLGWDHDSSRISIALGNQIAIIPIPR</sequence>
<reference evidence="1" key="1">
    <citation type="journal article" date="2020" name="Stud. Mycol.">
        <title>101 Dothideomycetes genomes: a test case for predicting lifestyles and emergence of pathogens.</title>
        <authorList>
            <person name="Haridas S."/>
            <person name="Albert R."/>
            <person name="Binder M."/>
            <person name="Bloem J."/>
            <person name="Labutti K."/>
            <person name="Salamov A."/>
            <person name="Andreopoulos B."/>
            <person name="Baker S."/>
            <person name="Barry K."/>
            <person name="Bills G."/>
            <person name="Bluhm B."/>
            <person name="Cannon C."/>
            <person name="Castanera R."/>
            <person name="Culley D."/>
            <person name="Daum C."/>
            <person name="Ezra D."/>
            <person name="Gonzalez J."/>
            <person name="Henrissat B."/>
            <person name="Kuo A."/>
            <person name="Liang C."/>
            <person name="Lipzen A."/>
            <person name="Lutzoni F."/>
            <person name="Magnuson J."/>
            <person name="Mondo S."/>
            <person name="Nolan M."/>
            <person name="Ohm R."/>
            <person name="Pangilinan J."/>
            <person name="Park H.-J."/>
            <person name="Ramirez L."/>
            <person name="Alfaro M."/>
            <person name="Sun H."/>
            <person name="Tritt A."/>
            <person name="Yoshinaga Y."/>
            <person name="Zwiers L.-H."/>
            <person name="Turgeon B."/>
            <person name="Goodwin S."/>
            <person name="Spatafora J."/>
            <person name="Crous P."/>
            <person name="Grigoriev I."/>
        </authorList>
    </citation>
    <scope>NUCLEOTIDE SEQUENCE</scope>
    <source>
        <strain evidence="1">CBS 525.71</strain>
    </source>
</reference>
<dbReference type="Proteomes" id="UP000799754">
    <property type="component" value="Unassembled WGS sequence"/>
</dbReference>
<gene>
    <name evidence="1" type="ORF">BU25DRAFT_424326</name>
</gene>